<keyword evidence="4" id="KW-0808">Transferase</keyword>
<keyword evidence="3" id="KW-0028">Amino-acid biosynthesis</keyword>
<dbReference type="CDD" id="cd01561">
    <property type="entry name" value="CBS_like"/>
    <property type="match status" value="1"/>
</dbReference>
<dbReference type="FunFam" id="3.40.50.1100:FF:000006">
    <property type="entry name" value="Cysteine synthase"/>
    <property type="match status" value="1"/>
</dbReference>
<comment type="caution">
    <text evidence="8">The sequence shown here is derived from an EMBL/GenBank/DDBJ whole genome shotgun (WGS) entry which is preliminary data.</text>
</comment>
<dbReference type="AlphaFoldDB" id="A0A5E4LR90"/>
<organism evidence="8 9">
    <name type="scientific">Candidatus Bilamarchaeum dharawalense</name>
    <dbReference type="NCBI Taxonomy" id="2885759"/>
    <lineage>
        <taxon>Archaea</taxon>
        <taxon>Candidatus Micrarchaeota</taxon>
        <taxon>Candidatus Micrarchaeia</taxon>
        <taxon>Candidatus Anstonellales</taxon>
        <taxon>Candidatus Bilamarchaeaceae</taxon>
        <taxon>Candidatus Bilamarchaeum</taxon>
    </lineage>
</organism>
<dbReference type="GO" id="GO:0004124">
    <property type="term" value="F:cysteine synthase activity"/>
    <property type="evidence" value="ECO:0007669"/>
    <property type="project" value="InterPro"/>
</dbReference>
<evidence type="ECO:0000256" key="2">
    <source>
        <dbReference type="ARBA" id="ARBA00007103"/>
    </source>
</evidence>
<dbReference type="GO" id="GO:0006535">
    <property type="term" value="P:cysteine biosynthetic process from serine"/>
    <property type="evidence" value="ECO:0007669"/>
    <property type="project" value="InterPro"/>
</dbReference>
<accession>A0A5E4LR90</accession>
<evidence type="ECO:0000313" key="8">
    <source>
        <dbReference type="EMBL" id="VVC02572.1"/>
    </source>
</evidence>
<evidence type="ECO:0000256" key="5">
    <source>
        <dbReference type="ARBA" id="ARBA00022898"/>
    </source>
</evidence>
<comment type="cofactor">
    <cofactor evidence="1">
        <name>pyridoxal 5'-phosphate</name>
        <dbReference type="ChEBI" id="CHEBI:597326"/>
    </cofactor>
</comment>
<sequence length="282" mass="31048">MVKINRMNENENVELYAKLEGWNPGGSVKDRPVLKMIEEAEKKNLLFEKTIIEATSGNTGIALAMIGAVKGYHVEIIMPENASVERRKTIAAFGAKIILTPAKEGIDGAIRLANEKALKNPESYFLPDQYSNDNNPLAHYAQTAEEIWDQTDGKIDVFVAGIGTGGTVMGVGKALKEKNPKIEVIAAEPEPDHKIQGLKNMKTTMVPKIFRREKVDRTIYVNDSDSFQTARTLAKKEGIFVGISSGAAMWTAIQIANEKKKGRVVALLPDRGERYLSTDLFG</sequence>
<dbReference type="InterPro" id="IPR001926">
    <property type="entry name" value="TrpB-like_PALP"/>
</dbReference>
<evidence type="ECO:0000256" key="1">
    <source>
        <dbReference type="ARBA" id="ARBA00001933"/>
    </source>
</evidence>
<dbReference type="Pfam" id="PF00291">
    <property type="entry name" value="PALP"/>
    <property type="match status" value="1"/>
</dbReference>
<evidence type="ECO:0000313" key="9">
    <source>
        <dbReference type="Proteomes" id="UP000789941"/>
    </source>
</evidence>
<dbReference type="Proteomes" id="UP000789941">
    <property type="component" value="Unassembled WGS sequence"/>
</dbReference>
<dbReference type="InterPro" id="IPR005856">
    <property type="entry name" value="Cys_synth"/>
</dbReference>
<dbReference type="InterPro" id="IPR036052">
    <property type="entry name" value="TrpB-like_PALP_sf"/>
</dbReference>
<keyword evidence="8" id="KW-0456">Lyase</keyword>
<dbReference type="NCBIfam" id="TIGR01136">
    <property type="entry name" value="cysKM"/>
    <property type="match status" value="1"/>
</dbReference>
<protein>
    <submittedName>
        <fullName evidence="8">Threonine synthase</fullName>
        <ecNumber evidence="8">4.2.3.1</ecNumber>
    </submittedName>
</protein>
<dbReference type="InterPro" id="IPR050214">
    <property type="entry name" value="Cys_Synth/Cystath_Beta-Synth"/>
</dbReference>
<dbReference type="EMBL" id="CABMJJ010000001">
    <property type="protein sequence ID" value="VVC02572.1"/>
    <property type="molecule type" value="Genomic_DNA"/>
</dbReference>
<name>A0A5E4LR90_9ARCH</name>
<dbReference type="Gene3D" id="3.40.50.1100">
    <property type="match status" value="2"/>
</dbReference>
<evidence type="ECO:0000259" key="7">
    <source>
        <dbReference type="Pfam" id="PF00291"/>
    </source>
</evidence>
<reference evidence="8 9" key="1">
    <citation type="submission" date="2019-08" db="EMBL/GenBank/DDBJ databases">
        <authorList>
            <person name="Vazquez-Campos X."/>
        </authorList>
    </citation>
    <scope>NUCLEOTIDE SEQUENCE [LARGE SCALE GENOMIC DNA]</scope>
    <source>
        <strain evidence="8">LFW-283_2</strain>
    </source>
</reference>
<evidence type="ECO:0000256" key="6">
    <source>
        <dbReference type="ARBA" id="ARBA00023192"/>
    </source>
</evidence>
<keyword evidence="6" id="KW-0198">Cysteine biosynthesis</keyword>
<dbReference type="PANTHER" id="PTHR10314">
    <property type="entry name" value="CYSTATHIONINE BETA-SYNTHASE"/>
    <property type="match status" value="1"/>
</dbReference>
<dbReference type="SUPFAM" id="SSF53686">
    <property type="entry name" value="Tryptophan synthase beta subunit-like PLP-dependent enzymes"/>
    <property type="match status" value="1"/>
</dbReference>
<proteinExistence type="inferred from homology"/>
<comment type="similarity">
    <text evidence="2">Belongs to the cysteine synthase/cystathionine beta-synthase family.</text>
</comment>
<feature type="domain" description="Tryptophan synthase beta chain-like PALP" evidence="7">
    <location>
        <begin position="1"/>
        <end position="270"/>
    </location>
</feature>
<evidence type="ECO:0000256" key="3">
    <source>
        <dbReference type="ARBA" id="ARBA00022605"/>
    </source>
</evidence>
<dbReference type="EC" id="4.2.3.1" evidence="8"/>
<gene>
    <name evidence="8" type="primary">thrC</name>
    <name evidence="8" type="ORF">LFW2832_00086</name>
</gene>
<dbReference type="GO" id="GO:0004795">
    <property type="term" value="F:threonine synthase activity"/>
    <property type="evidence" value="ECO:0007669"/>
    <property type="project" value="UniProtKB-EC"/>
</dbReference>
<evidence type="ECO:0000256" key="4">
    <source>
        <dbReference type="ARBA" id="ARBA00022679"/>
    </source>
</evidence>
<keyword evidence="5" id="KW-0663">Pyridoxal phosphate</keyword>